<organism evidence="2 3">
    <name type="scientific">Asterophora parasitica</name>
    <dbReference type="NCBI Taxonomy" id="117018"/>
    <lineage>
        <taxon>Eukaryota</taxon>
        <taxon>Fungi</taxon>
        <taxon>Dikarya</taxon>
        <taxon>Basidiomycota</taxon>
        <taxon>Agaricomycotina</taxon>
        <taxon>Agaricomycetes</taxon>
        <taxon>Agaricomycetidae</taxon>
        <taxon>Agaricales</taxon>
        <taxon>Tricholomatineae</taxon>
        <taxon>Lyophyllaceae</taxon>
        <taxon>Asterophora</taxon>
    </lineage>
</organism>
<comment type="caution">
    <text evidence="2">The sequence shown here is derived from an EMBL/GenBank/DDBJ whole genome shotgun (WGS) entry which is preliminary data.</text>
</comment>
<sequence>VNVALDGAAPIVEAEVSHIDEDVKETEDELEEETIKAMGMTEESAVHAELASATIPKERKFQVSSTLIL</sequence>
<reference evidence="2" key="2">
    <citation type="submission" date="2021-10" db="EMBL/GenBank/DDBJ databases">
        <title>Phylogenomics reveals ancestral predisposition of the termite-cultivated fungus Termitomyces towards a domesticated lifestyle.</title>
        <authorList>
            <person name="Auxier B."/>
            <person name="Grum-Grzhimaylo A."/>
            <person name="Cardenas M.E."/>
            <person name="Lodge J.D."/>
            <person name="Laessoe T."/>
            <person name="Pedersen O."/>
            <person name="Smith M.E."/>
            <person name="Kuyper T.W."/>
            <person name="Franco-Molano E.A."/>
            <person name="Baroni T.J."/>
            <person name="Aanen D.K."/>
        </authorList>
    </citation>
    <scope>NUCLEOTIDE SEQUENCE</scope>
    <source>
        <strain evidence="2">AP01</strain>
        <tissue evidence="2">Mycelium</tissue>
    </source>
</reference>
<feature type="non-terminal residue" evidence="2">
    <location>
        <position position="1"/>
    </location>
</feature>
<feature type="non-terminal residue" evidence="2">
    <location>
        <position position="69"/>
    </location>
</feature>
<evidence type="ECO:0000313" key="2">
    <source>
        <dbReference type="EMBL" id="KAG5638473.1"/>
    </source>
</evidence>
<evidence type="ECO:0000313" key="3">
    <source>
        <dbReference type="Proteomes" id="UP000775547"/>
    </source>
</evidence>
<name>A0A9P7K658_9AGAR</name>
<gene>
    <name evidence="2" type="ORF">DXG03_004126</name>
</gene>
<protein>
    <submittedName>
        <fullName evidence="2">Uncharacterized protein</fullName>
    </submittedName>
</protein>
<dbReference type="AlphaFoldDB" id="A0A9P7K658"/>
<evidence type="ECO:0000256" key="1">
    <source>
        <dbReference type="SAM" id="Coils"/>
    </source>
</evidence>
<accession>A0A9P7K658</accession>
<dbReference type="Proteomes" id="UP000775547">
    <property type="component" value="Unassembled WGS sequence"/>
</dbReference>
<dbReference type="EMBL" id="JABCKV010002428">
    <property type="protein sequence ID" value="KAG5638473.1"/>
    <property type="molecule type" value="Genomic_DNA"/>
</dbReference>
<reference evidence="2" key="1">
    <citation type="submission" date="2020-07" db="EMBL/GenBank/DDBJ databases">
        <authorList>
            <person name="Nieuwenhuis M."/>
            <person name="Van De Peppel L.J.J."/>
        </authorList>
    </citation>
    <scope>NUCLEOTIDE SEQUENCE</scope>
    <source>
        <strain evidence="2">AP01</strain>
        <tissue evidence="2">Mycelium</tissue>
    </source>
</reference>
<keyword evidence="1" id="KW-0175">Coiled coil</keyword>
<proteinExistence type="predicted"/>
<keyword evidence="3" id="KW-1185">Reference proteome</keyword>
<feature type="coiled-coil region" evidence="1">
    <location>
        <begin position="16"/>
        <end position="43"/>
    </location>
</feature>